<evidence type="ECO:0000313" key="6">
    <source>
        <dbReference type="Proteomes" id="UP000238196"/>
    </source>
</evidence>
<organism evidence="5 6">
    <name type="scientific">Proteobacteria bacterium 228</name>
    <dbReference type="NCBI Taxonomy" id="2083153"/>
    <lineage>
        <taxon>Bacteria</taxon>
        <taxon>Pseudomonadati</taxon>
        <taxon>Pseudomonadota</taxon>
    </lineage>
</organism>
<dbReference type="InterPro" id="IPR003313">
    <property type="entry name" value="AraC-bd"/>
</dbReference>
<dbReference type="PROSITE" id="PS00041">
    <property type="entry name" value="HTH_ARAC_FAMILY_1"/>
    <property type="match status" value="1"/>
</dbReference>
<dbReference type="PROSITE" id="PS01124">
    <property type="entry name" value="HTH_ARAC_FAMILY_2"/>
    <property type="match status" value="1"/>
</dbReference>
<dbReference type="Gene3D" id="2.60.120.10">
    <property type="entry name" value="Jelly Rolls"/>
    <property type="match status" value="1"/>
</dbReference>
<dbReference type="InterPro" id="IPR018062">
    <property type="entry name" value="HTH_AraC-typ_CS"/>
</dbReference>
<dbReference type="Pfam" id="PF12833">
    <property type="entry name" value="HTH_18"/>
    <property type="match status" value="1"/>
</dbReference>
<dbReference type="GO" id="GO:0003700">
    <property type="term" value="F:DNA-binding transcription factor activity"/>
    <property type="evidence" value="ECO:0007669"/>
    <property type="project" value="InterPro"/>
</dbReference>
<dbReference type="SUPFAM" id="SSF51182">
    <property type="entry name" value="RmlC-like cupins"/>
    <property type="match status" value="1"/>
</dbReference>
<dbReference type="InterPro" id="IPR018060">
    <property type="entry name" value="HTH_AraC"/>
</dbReference>
<dbReference type="EMBL" id="PRLP01000106">
    <property type="protein sequence ID" value="PPC75301.1"/>
    <property type="molecule type" value="Genomic_DNA"/>
</dbReference>
<proteinExistence type="predicted"/>
<sequence>MAKAVRKALSPELETIEPGTLRSFRWCRHGYPHALAKWHCHPEYELHAILESAGKVFVGDYIGTFQPGNLILTGPGLPHNWISYSDGDKDYPQRDLLIQFHPDLLKRSIDIFPELREVRSLLAQSRRGIEFGLKTSARVTALLQEMEQASGAGLIRRLLEILEILQQADDARLLASEHYTPSFSLDSSPKVNRVMHFLFENFSRDITMAEVASLVGMSDSVFSHFFKPPFFKQSSGNSFVRYLNTLRINRAAELLHSTDLPVSNICFEVGFNNLSNFNRQFIQRQKVTPTAYRQRFLDTLQQL</sequence>
<evidence type="ECO:0000256" key="2">
    <source>
        <dbReference type="ARBA" id="ARBA00023125"/>
    </source>
</evidence>
<dbReference type="CDD" id="cd06976">
    <property type="entry name" value="cupin_MtlR-like_N"/>
    <property type="match status" value="1"/>
</dbReference>
<accession>A0A2S5KKF1</accession>
<dbReference type="OrthoDB" id="9816011at2"/>
<name>A0A2S5KKF1_9PROT</name>
<dbReference type="Pfam" id="PF02311">
    <property type="entry name" value="AraC_binding"/>
    <property type="match status" value="1"/>
</dbReference>
<dbReference type="Proteomes" id="UP000238196">
    <property type="component" value="Unassembled WGS sequence"/>
</dbReference>
<evidence type="ECO:0000256" key="3">
    <source>
        <dbReference type="ARBA" id="ARBA00023163"/>
    </source>
</evidence>
<dbReference type="Gene3D" id="1.10.10.60">
    <property type="entry name" value="Homeodomain-like"/>
    <property type="match status" value="2"/>
</dbReference>
<dbReference type="InterPro" id="IPR009057">
    <property type="entry name" value="Homeodomain-like_sf"/>
</dbReference>
<dbReference type="PANTHER" id="PTHR43280:SF27">
    <property type="entry name" value="TRANSCRIPTIONAL REGULATOR MTLR"/>
    <property type="match status" value="1"/>
</dbReference>
<protein>
    <submittedName>
        <fullName evidence="5">AraC family transcriptional regulator</fullName>
    </submittedName>
</protein>
<dbReference type="PANTHER" id="PTHR43280">
    <property type="entry name" value="ARAC-FAMILY TRANSCRIPTIONAL REGULATOR"/>
    <property type="match status" value="1"/>
</dbReference>
<reference evidence="5 6" key="1">
    <citation type="submission" date="2018-02" db="EMBL/GenBank/DDBJ databases">
        <title>novel marine gammaproteobacteria from coastal saline agro ecosystem.</title>
        <authorList>
            <person name="Krishnan R."/>
            <person name="Ramesh Kumar N."/>
        </authorList>
    </citation>
    <scope>NUCLEOTIDE SEQUENCE [LARGE SCALE GENOMIC DNA]</scope>
    <source>
        <strain evidence="5 6">228</strain>
    </source>
</reference>
<dbReference type="SUPFAM" id="SSF46689">
    <property type="entry name" value="Homeodomain-like"/>
    <property type="match status" value="2"/>
</dbReference>
<gene>
    <name evidence="5" type="ORF">C4K68_21965</name>
</gene>
<feature type="domain" description="HTH araC/xylS-type" evidence="4">
    <location>
        <begin position="192"/>
        <end position="295"/>
    </location>
</feature>
<evidence type="ECO:0000313" key="5">
    <source>
        <dbReference type="EMBL" id="PPC75301.1"/>
    </source>
</evidence>
<keyword evidence="3" id="KW-0804">Transcription</keyword>
<dbReference type="GO" id="GO:0043565">
    <property type="term" value="F:sequence-specific DNA binding"/>
    <property type="evidence" value="ECO:0007669"/>
    <property type="project" value="InterPro"/>
</dbReference>
<comment type="caution">
    <text evidence="5">The sequence shown here is derived from an EMBL/GenBank/DDBJ whole genome shotgun (WGS) entry which is preliminary data.</text>
</comment>
<evidence type="ECO:0000256" key="1">
    <source>
        <dbReference type="ARBA" id="ARBA00023015"/>
    </source>
</evidence>
<dbReference type="SMART" id="SM00342">
    <property type="entry name" value="HTH_ARAC"/>
    <property type="match status" value="1"/>
</dbReference>
<keyword evidence="2" id="KW-0238">DNA-binding</keyword>
<evidence type="ECO:0000259" key="4">
    <source>
        <dbReference type="PROSITE" id="PS01124"/>
    </source>
</evidence>
<keyword evidence="1" id="KW-0805">Transcription regulation</keyword>
<dbReference type="InterPro" id="IPR014710">
    <property type="entry name" value="RmlC-like_jellyroll"/>
</dbReference>
<dbReference type="InterPro" id="IPR011051">
    <property type="entry name" value="RmlC_Cupin_sf"/>
</dbReference>
<dbReference type="AlphaFoldDB" id="A0A2S5KKF1"/>